<protein>
    <submittedName>
        <fullName evidence="2">Uncharacterized protein</fullName>
    </submittedName>
</protein>
<organism evidence="2 3">
    <name type="scientific">Streptantibioticus ferralitis</name>
    <dbReference type="NCBI Taxonomy" id="236510"/>
    <lineage>
        <taxon>Bacteria</taxon>
        <taxon>Bacillati</taxon>
        <taxon>Actinomycetota</taxon>
        <taxon>Actinomycetes</taxon>
        <taxon>Kitasatosporales</taxon>
        <taxon>Streptomycetaceae</taxon>
        <taxon>Streptantibioticus</taxon>
    </lineage>
</organism>
<comment type="caution">
    <text evidence="2">The sequence shown here is derived from an EMBL/GenBank/DDBJ whole genome shotgun (WGS) entry which is preliminary data.</text>
</comment>
<evidence type="ECO:0000313" key="2">
    <source>
        <dbReference type="EMBL" id="MDF2261643.1"/>
    </source>
</evidence>
<gene>
    <name evidence="2" type="ORF">P2L57_39840</name>
</gene>
<name>A0ABT5ZD70_9ACTN</name>
<dbReference type="Proteomes" id="UP001220022">
    <property type="component" value="Unassembled WGS sequence"/>
</dbReference>
<dbReference type="RefSeq" id="WP_275823489.1">
    <property type="nucleotide sequence ID" value="NZ_JARHTQ010000096.1"/>
</dbReference>
<keyword evidence="3" id="KW-1185">Reference proteome</keyword>
<sequence>MKEVRGEEAACLGLEELGSLSPRGLSAVPGRESGGSQDTAVGGCADDVAEAAC</sequence>
<accession>A0ABT5ZD70</accession>
<feature type="region of interest" description="Disordered" evidence="1">
    <location>
        <begin position="20"/>
        <end position="42"/>
    </location>
</feature>
<dbReference type="EMBL" id="JARHTQ010000096">
    <property type="protein sequence ID" value="MDF2261643.1"/>
    <property type="molecule type" value="Genomic_DNA"/>
</dbReference>
<proteinExistence type="predicted"/>
<evidence type="ECO:0000256" key="1">
    <source>
        <dbReference type="SAM" id="MobiDB-lite"/>
    </source>
</evidence>
<reference evidence="2 3" key="1">
    <citation type="submission" date="2023-03" db="EMBL/GenBank/DDBJ databases">
        <title>Draft genome sequence of type strain Streptomyces ferralitis JCM 14344.</title>
        <authorList>
            <person name="Klaysubun C."/>
            <person name="Duangmal K."/>
        </authorList>
    </citation>
    <scope>NUCLEOTIDE SEQUENCE [LARGE SCALE GENOMIC DNA]</scope>
    <source>
        <strain evidence="2 3">JCM 14344</strain>
    </source>
</reference>
<evidence type="ECO:0000313" key="3">
    <source>
        <dbReference type="Proteomes" id="UP001220022"/>
    </source>
</evidence>